<organism evidence="2">
    <name type="scientific">Actinoplanes campanulatus</name>
    <dbReference type="NCBI Taxonomy" id="113559"/>
    <lineage>
        <taxon>Bacteria</taxon>
        <taxon>Bacillati</taxon>
        <taxon>Actinomycetota</taxon>
        <taxon>Actinomycetes</taxon>
        <taxon>Micromonosporales</taxon>
        <taxon>Micromonosporaceae</taxon>
        <taxon>Actinoplanes</taxon>
    </lineage>
</organism>
<feature type="region of interest" description="Disordered" evidence="1">
    <location>
        <begin position="54"/>
        <end position="79"/>
    </location>
</feature>
<proteinExistence type="predicted"/>
<name>A0ABQ3WQR7_9ACTN</name>
<accession>A0ABQ3WQR7</accession>
<comment type="caution">
    <text evidence="2">The sequence shown here is derived from an EMBL/GenBank/DDBJ whole genome shotgun (WGS) entry which is preliminary data.</text>
</comment>
<gene>
    <name evidence="2" type="ORF">Aca07nite_58790</name>
</gene>
<protein>
    <submittedName>
        <fullName evidence="2">Uncharacterized protein</fullName>
    </submittedName>
</protein>
<reference evidence="2" key="1">
    <citation type="submission" date="2021-01" db="EMBL/GenBank/DDBJ databases">
        <title>Whole genome shotgun sequence of Actinoplanes capillaceus NBRC 16408.</title>
        <authorList>
            <person name="Komaki H."/>
            <person name="Tamura T."/>
        </authorList>
    </citation>
    <scope>NUCLEOTIDE SEQUENCE [LARGE SCALE GENOMIC DNA]</scope>
    <source>
        <strain evidence="2">NBRC 16408</strain>
    </source>
</reference>
<evidence type="ECO:0000256" key="1">
    <source>
        <dbReference type="SAM" id="MobiDB-lite"/>
    </source>
</evidence>
<evidence type="ECO:0000313" key="2">
    <source>
        <dbReference type="EMBL" id="GID48604.1"/>
    </source>
</evidence>
<dbReference type="EMBL" id="BOMF01000107">
    <property type="protein sequence ID" value="GID48604.1"/>
    <property type="molecule type" value="Genomic_DNA"/>
</dbReference>
<sequence length="79" mass="8512">MSQCSPVSPGAVQPFAHRLALMEFHVVESLNPPLGVAGDNAPYTLDFRFQNRIAGLDNDPPAPDRAGQHPLAGDVTDFR</sequence>